<evidence type="ECO:0000256" key="10">
    <source>
        <dbReference type="ARBA" id="ARBA00022714"/>
    </source>
</evidence>
<evidence type="ECO:0000256" key="2">
    <source>
        <dbReference type="ARBA" id="ARBA00004162"/>
    </source>
</evidence>
<keyword evidence="8" id="KW-1003">Cell membrane</keyword>
<dbReference type="SUPFAM" id="SSF50022">
    <property type="entry name" value="ISP domain"/>
    <property type="match status" value="1"/>
</dbReference>
<accession>A0A6N4RAC4</accession>
<dbReference type="PROSITE" id="PS51296">
    <property type="entry name" value="RIESKE"/>
    <property type="match status" value="1"/>
</dbReference>
<dbReference type="CDD" id="cd03470">
    <property type="entry name" value="Rieske_cytochrome_bc1"/>
    <property type="match status" value="1"/>
</dbReference>
<evidence type="ECO:0000256" key="3">
    <source>
        <dbReference type="ARBA" id="ARBA00010651"/>
    </source>
</evidence>
<evidence type="ECO:0000256" key="5">
    <source>
        <dbReference type="ARBA" id="ARBA00012951"/>
    </source>
</evidence>
<evidence type="ECO:0000256" key="11">
    <source>
        <dbReference type="ARBA" id="ARBA00022723"/>
    </source>
</evidence>
<evidence type="ECO:0000256" key="7">
    <source>
        <dbReference type="ARBA" id="ARBA00022448"/>
    </source>
</evidence>
<name>A0A6N4RAC4_BLAVI</name>
<evidence type="ECO:0000313" key="23">
    <source>
        <dbReference type="EMBL" id="TKW61911.1"/>
    </source>
</evidence>
<dbReference type="Gene3D" id="1.20.5.510">
    <property type="entry name" value="Single helix bin"/>
    <property type="match status" value="1"/>
</dbReference>
<evidence type="ECO:0000256" key="18">
    <source>
        <dbReference type="ARBA" id="ARBA00023157"/>
    </source>
</evidence>
<dbReference type="GO" id="GO:0016491">
    <property type="term" value="F:oxidoreductase activity"/>
    <property type="evidence" value="ECO:0007669"/>
    <property type="project" value="UniProtKB-KW"/>
</dbReference>
<keyword evidence="23" id="KW-0560">Oxidoreductase</keyword>
<keyword evidence="7 20" id="KW-0813">Transport</keyword>
<dbReference type="Pfam" id="PF00355">
    <property type="entry name" value="Rieske"/>
    <property type="match status" value="1"/>
</dbReference>
<feature type="domain" description="Rieske" evidence="22">
    <location>
        <begin position="87"/>
        <end position="181"/>
    </location>
</feature>
<keyword evidence="11" id="KW-0479">Metal-binding</keyword>
<dbReference type="InterPro" id="IPR019470">
    <property type="entry name" value="Ubiq_cytC_Rdtase_Fe-S_su_TAT"/>
</dbReference>
<evidence type="ECO:0000313" key="24">
    <source>
        <dbReference type="Proteomes" id="UP000320948"/>
    </source>
</evidence>
<evidence type="ECO:0000256" key="20">
    <source>
        <dbReference type="RuleBase" id="RU004494"/>
    </source>
</evidence>
<comment type="subcellular location">
    <subcellularLocation>
        <location evidence="2">Cell membrane</location>
        <topology evidence="2">Single-pass membrane protein</topology>
    </subcellularLocation>
</comment>
<evidence type="ECO:0000256" key="14">
    <source>
        <dbReference type="ARBA" id="ARBA00022989"/>
    </source>
</evidence>
<dbReference type="InterPro" id="IPR014349">
    <property type="entry name" value="Rieske_Fe-S_prot"/>
</dbReference>
<dbReference type="Proteomes" id="UP000320948">
    <property type="component" value="Unassembled WGS sequence"/>
</dbReference>
<dbReference type="GO" id="GO:0005886">
    <property type="term" value="C:plasma membrane"/>
    <property type="evidence" value="ECO:0007669"/>
    <property type="project" value="UniProtKB-SubCell"/>
</dbReference>
<dbReference type="AlphaFoldDB" id="A0A6N4RAC4"/>
<evidence type="ECO:0000256" key="12">
    <source>
        <dbReference type="ARBA" id="ARBA00022967"/>
    </source>
</evidence>
<evidence type="ECO:0000256" key="13">
    <source>
        <dbReference type="ARBA" id="ARBA00022982"/>
    </source>
</evidence>
<comment type="cofactor">
    <cofactor evidence="20">
        <name>[2Fe-2S] cluster</name>
        <dbReference type="ChEBI" id="CHEBI:190135"/>
    </cofactor>
    <text evidence="20">Binds 1 [2Fe-2S] cluster per subunit.</text>
</comment>
<dbReference type="InterPro" id="IPR017941">
    <property type="entry name" value="Rieske_2Fe-2S"/>
</dbReference>
<dbReference type="PANTHER" id="PTHR10134">
    <property type="entry name" value="CYTOCHROME B-C1 COMPLEX SUBUNIT RIESKE, MITOCHONDRIAL"/>
    <property type="match status" value="1"/>
</dbReference>
<dbReference type="InterPro" id="IPR036922">
    <property type="entry name" value="Rieske_2Fe-2S_sf"/>
</dbReference>
<dbReference type="InterPro" id="IPR005805">
    <property type="entry name" value="Rieske_Fe-S_prot_C"/>
</dbReference>
<dbReference type="NCBIfam" id="TIGR01416">
    <property type="entry name" value="Rieske_proteo"/>
    <property type="match status" value="1"/>
</dbReference>
<dbReference type="PRINTS" id="PR00162">
    <property type="entry name" value="RIESKE"/>
</dbReference>
<evidence type="ECO:0000256" key="15">
    <source>
        <dbReference type="ARBA" id="ARBA00023004"/>
    </source>
</evidence>
<dbReference type="FunFam" id="2.102.10.10:FF:000001">
    <property type="entry name" value="Cytochrome b-c1 complex subunit Rieske, mitochondrial"/>
    <property type="match status" value="1"/>
</dbReference>
<evidence type="ECO:0000256" key="17">
    <source>
        <dbReference type="ARBA" id="ARBA00023136"/>
    </source>
</evidence>
<evidence type="ECO:0000256" key="21">
    <source>
        <dbReference type="RuleBase" id="RU004497"/>
    </source>
</evidence>
<evidence type="ECO:0000256" key="6">
    <source>
        <dbReference type="ARBA" id="ARBA00019816"/>
    </source>
</evidence>
<dbReference type="GO" id="GO:0046872">
    <property type="term" value="F:metal ion binding"/>
    <property type="evidence" value="ECO:0007669"/>
    <property type="project" value="UniProtKB-KW"/>
</dbReference>
<dbReference type="InterPro" id="IPR006317">
    <property type="entry name" value="Ubiquinol_cyt_c_Rdtase_Fe-S-su"/>
</dbReference>
<dbReference type="GO" id="GO:0051537">
    <property type="term" value="F:2 iron, 2 sulfur cluster binding"/>
    <property type="evidence" value="ECO:0007669"/>
    <property type="project" value="UniProtKB-KW"/>
</dbReference>
<keyword evidence="10" id="KW-0001">2Fe-2S</keyword>
<dbReference type="EC" id="7.1.1.8" evidence="5 20"/>
<evidence type="ECO:0000256" key="4">
    <source>
        <dbReference type="ARBA" id="ARBA00011649"/>
    </source>
</evidence>
<organism evidence="23 24">
    <name type="scientific">Blastochloris viridis</name>
    <name type="common">Rhodopseudomonas viridis</name>
    <dbReference type="NCBI Taxonomy" id="1079"/>
    <lineage>
        <taxon>Bacteria</taxon>
        <taxon>Pseudomonadati</taxon>
        <taxon>Pseudomonadota</taxon>
        <taxon>Alphaproteobacteria</taxon>
        <taxon>Hyphomicrobiales</taxon>
        <taxon>Blastochloridaceae</taxon>
        <taxon>Blastochloris</taxon>
    </lineage>
</organism>
<reference evidence="23 24" key="1">
    <citation type="journal article" date="2017" name="Nat. Commun.">
        <title>In situ click chemistry generation of cyclooxygenase-2 inhibitors.</title>
        <authorList>
            <person name="Bhardwaj A."/>
            <person name="Kaur J."/>
            <person name="Wuest M."/>
            <person name="Wuest F."/>
        </authorList>
    </citation>
    <scope>NUCLEOTIDE SEQUENCE [LARGE SCALE GENOMIC DNA]</scope>
    <source>
        <strain evidence="23">S2_018_000_R2_106</strain>
    </source>
</reference>
<comment type="function">
    <text evidence="1">Component of the ubiquinol-cytochrome c reductase complex (complex III or cytochrome b-c1 complex), which is a respiratory chain that generates an electrochemical potential coupled to ATP synthesis.</text>
</comment>
<proteinExistence type="inferred from homology"/>
<keyword evidence="16" id="KW-0411">Iron-sulfur</keyword>
<evidence type="ECO:0000256" key="8">
    <source>
        <dbReference type="ARBA" id="ARBA00022475"/>
    </source>
</evidence>
<feature type="transmembrane region" description="Helical" evidence="20">
    <location>
        <begin position="26"/>
        <end position="47"/>
    </location>
</feature>
<comment type="caution">
    <text evidence="23">The sequence shown here is derived from an EMBL/GenBank/DDBJ whole genome shotgun (WGS) entry which is preliminary data.</text>
</comment>
<dbReference type="Gene3D" id="2.102.10.10">
    <property type="entry name" value="Rieske [2Fe-2S] iron-sulphur domain"/>
    <property type="match status" value="1"/>
</dbReference>
<comment type="subunit">
    <text evidence="4 21">The main subunits of complex b-c1 are: cytochrome b, cytochrome c1 and the Rieske protein.</text>
</comment>
<evidence type="ECO:0000256" key="16">
    <source>
        <dbReference type="ARBA" id="ARBA00023014"/>
    </source>
</evidence>
<gene>
    <name evidence="23" type="primary">petA</name>
    <name evidence="23" type="ORF">DI628_04630</name>
</gene>
<comment type="catalytic activity">
    <reaction evidence="19 20">
        <text>a quinol + 2 Fe(III)-[cytochrome c](out) = a quinone + 2 Fe(II)-[cytochrome c](out) + 2 H(+)(out)</text>
        <dbReference type="Rhea" id="RHEA:11484"/>
        <dbReference type="Rhea" id="RHEA-COMP:10350"/>
        <dbReference type="Rhea" id="RHEA-COMP:14399"/>
        <dbReference type="ChEBI" id="CHEBI:15378"/>
        <dbReference type="ChEBI" id="CHEBI:24646"/>
        <dbReference type="ChEBI" id="CHEBI:29033"/>
        <dbReference type="ChEBI" id="CHEBI:29034"/>
        <dbReference type="ChEBI" id="CHEBI:132124"/>
        <dbReference type="EC" id="7.1.1.8"/>
    </reaction>
</comment>
<keyword evidence="17 20" id="KW-0472">Membrane</keyword>
<evidence type="ECO:0000256" key="9">
    <source>
        <dbReference type="ARBA" id="ARBA00022692"/>
    </source>
</evidence>
<dbReference type="Pfam" id="PF10399">
    <property type="entry name" value="UCR_Fe-S_N"/>
    <property type="match status" value="1"/>
</dbReference>
<comment type="miscellaneous">
    <text evidence="20">The Rieske protein is a high potential 2Fe-2S protein.</text>
</comment>
<evidence type="ECO:0000256" key="1">
    <source>
        <dbReference type="ARBA" id="ARBA00002444"/>
    </source>
</evidence>
<evidence type="ECO:0000259" key="22">
    <source>
        <dbReference type="PROSITE" id="PS51296"/>
    </source>
</evidence>
<dbReference type="EMBL" id="VAFM01000001">
    <property type="protein sequence ID" value="TKW61911.1"/>
    <property type="molecule type" value="Genomic_DNA"/>
</dbReference>
<sequence>MSKKPETHDVNDEVALGDVDAERRALLINATAAFGVAGAACVALPFVSSMNPSRSVKAMATIDVNLTEIPEGESKTFLWQGKPVFVWHRNAAQIEEARKGDATATLDPAKDADRVQKAEWLVVMGVCTHLGCVPMRGGEYGGWRCPCHGSQFDDSGRVRHGPAGTNLEIPPYRFLDDNTIRVG</sequence>
<evidence type="ECO:0000256" key="19">
    <source>
        <dbReference type="ARBA" id="ARBA00029351"/>
    </source>
</evidence>
<keyword evidence="12" id="KW-1278">Translocase</keyword>
<keyword evidence="13 20" id="KW-0249">Electron transport</keyword>
<comment type="similarity">
    <text evidence="3">Belongs to the Rieske iron-sulfur protein family.</text>
</comment>
<keyword evidence="9 20" id="KW-0812">Transmembrane</keyword>
<keyword evidence="14 20" id="KW-1133">Transmembrane helix</keyword>
<keyword evidence="18" id="KW-1015">Disulfide bond</keyword>
<dbReference type="GO" id="GO:0008121">
    <property type="term" value="F:quinol-cytochrome-c reductase activity"/>
    <property type="evidence" value="ECO:0007669"/>
    <property type="project" value="UniProtKB-EC"/>
</dbReference>
<protein>
    <recommendedName>
        <fullName evidence="6 20">Ubiquinol-cytochrome c reductase iron-sulfur subunit</fullName>
        <ecNumber evidence="5 20">7.1.1.8</ecNumber>
    </recommendedName>
</protein>
<keyword evidence="15" id="KW-0408">Iron</keyword>